<feature type="signal peptide" evidence="12">
    <location>
        <begin position="1"/>
        <end position="18"/>
    </location>
</feature>
<dbReference type="InterPro" id="IPR005198">
    <property type="entry name" value="Glyco_hydro_76"/>
</dbReference>
<dbReference type="FunFam" id="1.50.10.20:FF:000006">
    <property type="entry name" value="Mannan endo-1,6-alpha-mannosidase"/>
    <property type="match status" value="1"/>
</dbReference>
<dbReference type="InterPro" id="IPR008928">
    <property type="entry name" value="6-hairpin_glycosidase_sf"/>
</dbReference>
<evidence type="ECO:0000256" key="4">
    <source>
        <dbReference type="ARBA" id="ARBA00012350"/>
    </source>
</evidence>
<dbReference type="EMBL" id="MU864545">
    <property type="protein sequence ID" value="KAK4183481.1"/>
    <property type="molecule type" value="Genomic_DNA"/>
</dbReference>
<keyword evidence="8" id="KW-0325">Glycoprotein</keyword>
<evidence type="ECO:0000256" key="6">
    <source>
        <dbReference type="ARBA" id="ARBA00022801"/>
    </source>
</evidence>
<comment type="subcellular location">
    <subcellularLocation>
        <location evidence="2">Endomembrane system</location>
    </subcellularLocation>
</comment>
<evidence type="ECO:0000256" key="1">
    <source>
        <dbReference type="ARBA" id="ARBA00001452"/>
    </source>
</evidence>
<dbReference type="Proteomes" id="UP001302126">
    <property type="component" value="Unassembled WGS sequence"/>
</dbReference>
<dbReference type="Gene3D" id="1.50.10.20">
    <property type="match status" value="1"/>
</dbReference>
<keyword evidence="5 12" id="KW-0732">Signal</keyword>
<evidence type="ECO:0000256" key="8">
    <source>
        <dbReference type="ARBA" id="ARBA00023180"/>
    </source>
</evidence>
<dbReference type="AlphaFoldDB" id="A0AAN6WLI3"/>
<evidence type="ECO:0000256" key="5">
    <source>
        <dbReference type="ARBA" id="ARBA00022729"/>
    </source>
</evidence>
<dbReference type="InterPro" id="IPR014480">
    <property type="entry name" value="Mannan-1_6-alpha_mannosidase"/>
</dbReference>
<dbReference type="PIRSF" id="PIRSF016302">
    <property type="entry name" value="Man_a_manosd"/>
    <property type="match status" value="1"/>
</dbReference>
<evidence type="ECO:0000313" key="13">
    <source>
        <dbReference type="EMBL" id="KAK4183481.1"/>
    </source>
</evidence>
<evidence type="ECO:0000256" key="10">
    <source>
        <dbReference type="PIRNR" id="PIRNR016302"/>
    </source>
</evidence>
<comment type="catalytic activity">
    <reaction evidence="1 10">
        <text>Random hydrolysis of (1-&gt;6)-alpha-D-mannosidic linkages in unbranched (1-&gt;6)-mannans.</text>
        <dbReference type="EC" id="3.2.1.101"/>
    </reaction>
</comment>
<keyword evidence="9 10" id="KW-0326">Glycosidase</keyword>
<accession>A0AAN6WLI3</accession>
<dbReference type="PANTHER" id="PTHR12145">
    <property type="entry name" value="MANNAN ENDO-1,6-ALPHA-MANNOSIDASE DCW1"/>
    <property type="match status" value="1"/>
</dbReference>
<feature type="compositionally biased region" description="Gly residues" evidence="11">
    <location>
        <begin position="402"/>
        <end position="418"/>
    </location>
</feature>
<comment type="caution">
    <text evidence="13">The sequence shown here is derived from an EMBL/GenBank/DDBJ whole genome shotgun (WGS) entry which is preliminary data.</text>
</comment>
<evidence type="ECO:0000256" key="2">
    <source>
        <dbReference type="ARBA" id="ARBA00004308"/>
    </source>
</evidence>
<dbReference type="SUPFAM" id="SSF48208">
    <property type="entry name" value="Six-hairpin glycosidases"/>
    <property type="match status" value="1"/>
</dbReference>
<reference evidence="13" key="1">
    <citation type="journal article" date="2023" name="Mol. Phylogenet. Evol.">
        <title>Genome-scale phylogeny and comparative genomics of the fungal order Sordariales.</title>
        <authorList>
            <person name="Hensen N."/>
            <person name="Bonometti L."/>
            <person name="Westerberg I."/>
            <person name="Brannstrom I.O."/>
            <person name="Guillou S."/>
            <person name="Cros-Aarteil S."/>
            <person name="Calhoun S."/>
            <person name="Haridas S."/>
            <person name="Kuo A."/>
            <person name="Mondo S."/>
            <person name="Pangilinan J."/>
            <person name="Riley R."/>
            <person name="LaButti K."/>
            <person name="Andreopoulos B."/>
            <person name="Lipzen A."/>
            <person name="Chen C."/>
            <person name="Yan M."/>
            <person name="Daum C."/>
            <person name="Ng V."/>
            <person name="Clum A."/>
            <person name="Steindorff A."/>
            <person name="Ohm R.A."/>
            <person name="Martin F."/>
            <person name="Silar P."/>
            <person name="Natvig D.O."/>
            <person name="Lalanne C."/>
            <person name="Gautier V."/>
            <person name="Ament-Velasquez S.L."/>
            <person name="Kruys A."/>
            <person name="Hutchinson M.I."/>
            <person name="Powell A.J."/>
            <person name="Barry K."/>
            <person name="Miller A.N."/>
            <person name="Grigoriev I.V."/>
            <person name="Debuchy R."/>
            <person name="Gladieux P."/>
            <person name="Hiltunen Thoren M."/>
            <person name="Johannesson H."/>
        </authorList>
    </citation>
    <scope>NUCLEOTIDE SEQUENCE</scope>
    <source>
        <strain evidence="13">PSN309</strain>
    </source>
</reference>
<evidence type="ECO:0000256" key="12">
    <source>
        <dbReference type="SAM" id="SignalP"/>
    </source>
</evidence>
<comment type="similarity">
    <text evidence="3 10">Belongs to the glycosyl hydrolase 76 family.</text>
</comment>
<name>A0AAN6WLI3_9PEZI</name>
<feature type="region of interest" description="Disordered" evidence="11">
    <location>
        <begin position="397"/>
        <end position="433"/>
    </location>
</feature>
<keyword evidence="14" id="KW-1185">Reference proteome</keyword>
<evidence type="ECO:0000256" key="11">
    <source>
        <dbReference type="SAM" id="MobiDB-lite"/>
    </source>
</evidence>
<dbReference type="GO" id="GO:0016052">
    <property type="term" value="P:carbohydrate catabolic process"/>
    <property type="evidence" value="ECO:0007669"/>
    <property type="project" value="InterPro"/>
</dbReference>
<dbReference type="GO" id="GO:0009272">
    <property type="term" value="P:fungal-type cell wall biogenesis"/>
    <property type="evidence" value="ECO:0007669"/>
    <property type="project" value="TreeGrafter"/>
</dbReference>
<dbReference type="Pfam" id="PF03663">
    <property type="entry name" value="Glyco_hydro_76"/>
    <property type="match status" value="1"/>
</dbReference>
<evidence type="ECO:0000313" key="14">
    <source>
        <dbReference type="Proteomes" id="UP001302126"/>
    </source>
</evidence>
<dbReference type="GO" id="GO:0012505">
    <property type="term" value="C:endomembrane system"/>
    <property type="evidence" value="ECO:0007669"/>
    <property type="project" value="UniProtKB-SubCell"/>
</dbReference>
<evidence type="ECO:0000256" key="3">
    <source>
        <dbReference type="ARBA" id="ARBA00009699"/>
    </source>
</evidence>
<dbReference type="EC" id="3.2.1.101" evidence="4 10"/>
<reference evidence="13" key="2">
    <citation type="submission" date="2023-05" db="EMBL/GenBank/DDBJ databases">
        <authorList>
            <consortium name="Lawrence Berkeley National Laboratory"/>
            <person name="Steindorff A."/>
            <person name="Hensen N."/>
            <person name="Bonometti L."/>
            <person name="Westerberg I."/>
            <person name="Brannstrom I.O."/>
            <person name="Guillou S."/>
            <person name="Cros-Aarteil S."/>
            <person name="Calhoun S."/>
            <person name="Haridas S."/>
            <person name="Kuo A."/>
            <person name="Mondo S."/>
            <person name="Pangilinan J."/>
            <person name="Riley R."/>
            <person name="Labutti K."/>
            <person name="Andreopoulos B."/>
            <person name="Lipzen A."/>
            <person name="Chen C."/>
            <person name="Yanf M."/>
            <person name="Daum C."/>
            <person name="Ng V."/>
            <person name="Clum A."/>
            <person name="Ohm R."/>
            <person name="Martin F."/>
            <person name="Silar P."/>
            <person name="Natvig D."/>
            <person name="Lalanne C."/>
            <person name="Gautier V."/>
            <person name="Ament-Velasquez S.L."/>
            <person name="Kruys A."/>
            <person name="Hutchinson M.I."/>
            <person name="Powell A.J."/>
            <person name="Barry K."/>
            <person name="Miller A.N."/>
            <person name="Grigoriev I.V."/>
            <person name="Debuchy R."/>
            <person name="Gladieux P."/>
            <person name="Thoren M.H."/>
            <person name="Johannesson H."/>
        </authorList>
    </citation>
    <scope>NUCLEOTIDE SEQUENCE</scope>
    <source>
        <strain evidence="13">PSN309</strain>
    </source>
</reference>
<dbReference type="GO" id="GO:0008496">
    <property type="term" value="F:mannan endo-1,6-alpha-mannosidase activity"/>
    <property type="evidence" value="ECO:0007669"/>
    <property type="project" value="UniProtKB-UniRule"/>
</dbReference>
<feature type="chain" id="PRO_5043016026" description="Mannan endo-1,6-alpha-mannosidase" evidence="12">
    <location>
        <begin position="19"/>
        <end position="452"/>
    </location>
</feature>
<sequence length="452" mass="48725">MRAFSIPLLAAGIGSVSAALQVDFSSTSSIKTAAKNLASDAVGQYNGTKPGEIPGILGNPMVSGYWTWTGSVFLSTLMDHWRYTGDDQYNDLIAQGLLHQKGPNNDFLAPNWTATLGEDDHGFWGMAAMLAAELDLPNSNDNLSWVDYAVNVFRSKEQRWDDFTCDGGFRWQIPPTNMGYDYKNALSTAVYINLGGRLARFTGNETYGEIAERSWDWLTEVGYIDAKNNVYDGAHVQKNCTDINRVQFSYTPAVLLEGAAHLYNSTTGEEQTRWRDRLIAMTNRTLDVFLQKGVHIEVACELRSTCTPDMVFFKGIFLRAFANVAQLAPFLHDDLTEAFKTNAEAAVKTCTGGDNGRRCGFTWAEEGDDGEGKIPGTLNALSALDVLLIDEVSQKSLSTAPGGSGSGSGSEGGNGNNNGAGNSAQEKPAGSGGSATRVTAAMLFVGLFAAFI</sequence>
<keyword evidence="6 10" id="KW-0378">Hydrolase</keyword>
<dbReference type="PANTHER" id="PTHR12145:SF36">
    <property type="entry name" value="MANNAN ENDO-1,6-ALPHA-MANNOSIDASE DCW1"/>
    <property type="match status" value="1"/>
</dbReference>
<evidence type="ECO:0000256" key="9">
    <source>
        <dbReference type="ARBA" id="ARBA00023295"/>
    </source>
</evidence>
<gene>
    <name evidence="13" type="ORF">QBC35DRAFT_507976</name>
</gene>
<organism evidence="13 14">
    <name type="scientific">Podospora australis</name>
    <dbReference type="NCBI Taxonomy" id="1536484"/>
    <lineage>
        <taxon>Eukaryota</taxon>
        <taxon>Fungi</taxon>
        <taxon>Dikarya</taxon>
        <taxon>Ascomycota</taxon>
        <taxon>Pezizomycotina</taxon>
        <taxon>Sordariomycetes</taxon>
        <taxon>Sordariomycetidae</taxon>
        <taxon>Sordariales</taxon>
        <taxon>Podosporaceae</taxon>
        <taxon>Podospora</taxon>
    </lineage>
</organism>
<protein>
    <recommendedName>
        <fullName evidence="4 10">Mannan endo-1,6-alpha-mannosidase</fullName>
        <ecNumber evidence="4 10">3.2.1.101</ecNumber>
    </recommendedName>
</protein>
<keyword evidence="7" id="KW-0472">Membrane</keyword>
<proteinExistence type="inferred from homology"/>
<evidence type="ECO:0000256" key="7">
    <source>
        <dbReference type="ARBA" id="ARBA00023136"/>
    </source>
</evidence>